<dbReference type="SUPFAM" id="SSF160214">
    <property type="entry name" value="FlaG-like"/>
    <property type="match status" value="1"/>
</dbReference>
<evidence type="ECO:0000256" key="1">
    <source>
        <dbReference type="SAM" id="MobiDB-lite"/>
    </source>
</evidence>
<sequence>MSISNIANLAASPASTATPVQPAQKVVKPEPVTKDTKLSPKELSDIVRKANKALEVSQSSLKFQVDPDNGQTVVQVIDQDTQQVIKQIPSVEMLKLAKELEKMQGVLMSQKA</sequence>
<name>A0ABQ5YSR1_9BURK</name>
<organism evidence="2 3">
    <name type="scientific">Limnobacter litoralis</name>
    <dbReference type="NCBI Taxonomy" id="481366"/>
    <lineage>
        <taxon>Bacteria</taxon>
        <taxon>Pseudomonadati</taxon>
        <taxon>Pseudomonadota</taxon>
        <taxon>Betaproteobacteria</taxon>
        <taxon>Burkholderiales</taxon>
        <taxon>Burkholderiaceae</taxon>
        <taxon>Limnobacter</taxon>
    </lineage>
</organism>
<evidence type="ECO:0000313" key="3">
    <source>
        <dbReference type="Proteomes" id="UP001156664"/>
    </source>
</evidence>
<evidence type="ECO:0000313" key="2">
    <source>
        <dbReference type="EMBL" id="GLR27669.1"/>
    </source>
</evidence>
<dbReference type="RefSeq" id="WP_284282520.1">
    <property type="nucleotide sequence ID" value="NZ_BSOJ01000032.1"/>
</dbReference>
<dbReference type="Proteomes" id="UP001156664">
    <property type="component" value="Unassembled WGS sequence"/>
</dbReference>
<dbReference type="EMBL" id="BSOJ01000032">
    <property type="protein sequence ID" value="GLR27669.1"/>
    <property type="molecule type" value="Genomic_DNA"/>
</dbReference>
<evidence type="ECO:0008006" key="4">
    <source>
        <dbReference type="Google" id="ProtNLM"/>
    </source>
</evidence>
<keyword evidence="3" id="KW-1185">Reference proteome</keyword>
<dbReference type="Pfam" id="PF03646">
    <property type="entry name" value="FlaG"/>
    <property type="match status" value="1"/>
</dbReference>
<comment type="caution">
    <text evidence="2">The sequence shown here is derived from an EMBL/GenBank/DDBJ whole genome shotgun (WGS) entry which is preliminary data.</text>
</comment>
<dbReference type="Gene3D" id="3.30.160.170">
    <property type="entry name" value="FlaG-like"/>
    <property type="match status" value="1"/>
</dbReference>
<dbReference type="InterPro" id="IPR005186">
    <property type="entry name" value="FlaG"/>
</dbReference>
<feature type="compositionally biased region" description="Polar residues" evidence="1">
    <location>
        <begin position="1"/>
        <end position="21"/>
    </location>
</feature>
<dbReference type="PANTHER" id="PTHR37166">
    <property type="entry name" value="PROTEIN FLAG"/>
    <property type="match status" value="1"/>
</dbReference>
<gene>
    <name evidence="2" type="ORF">GCM10007875_27600</name>
</gene>
<accession>A0ABQ5YSR1</accession>
<protein>
    <recommendedName>
        <fullName evidence="4">Flagellar protein FlaG</fullName>
    </recommendedName>
</protein>
<reference evidence="3" key="1">
    <citation type="journal article" date="2019" name="Int. J. Syst. Evol. Microbiol.">
        <title>The Global Catalogue of Microorganisms (GCM) 10K type strain sequencing project: providing services to taxonomists for standard genome sequencing and annotation.</title>
        <authorList>
            <consortium name="The Broad Institute Genomics Platform"/>
            <consortium name="The Broad Institute Genome Sequencing Center for Infectious Disease"/>
            <person name="Wu L."/>
            <person name="Ma J."/>
        </authorList>
    </citation>
    <scope>NUCLEOTIDE SEQUENCE [LARGE SCALE GENOMIC DNA]</scope>
    <source>
        <strain evidence="3">NBRC 105857</strain>
    </source>
</reference>
<proteinExistence type="predicted"/>
<dbReference type="PANTHER" id="PTHR37166:SF1">
    <property type="entry name" value="PROTEIN FLAG"/>
    <property type="match status" value="1"/>
</dbReference>
<dbReference type="InterPro" id="IPR035924">
    <property type="entry name" value="FlaG-like_sf"/>
</dbReference>
<feature type="compositionally biased region" description="Basic and acidic residues" evidence="1">
    <location>
        <begin position="27"/>
        <end position="36"/>
    </location>
</feature>
<feature type="region of interest" description="Disordered" evidence="1">
    <location>
        <begin position="1"/>
        <end position="36"/>
    </location>
</feature>